<dbReference type="Proteomes" id="UP001063228">
    <property type="component" value="Chromosome"/>
</dbReference>
<proteinExistence type="predicted"/>
<dbReference type="RefSeq" id="WP_263270324.1">
    <property type="nucleotide sequence ID" value="NZ_CP081201.1"/>
</dbReference>
<organism evidence="2 3">
    <name type="scientific">Pseudomonas phytophila</name>
    <dbReference type="NCBI Taxonomy" id="2867264"/>
    <lineage>
        <taxon>Bacteria</taxon>
        <taxon>Pseudomonadati</taxon>
        <taxon>Pseudomonadota</taxon>
        <taxon>Gammaproteobacteria</taxon>
        <taxon>Pseudomonadales</taxon>
        <taxon>Pseudomonadaceae</taxon>
        <taxon>Pseudomonas</taxon>
    </lineage>
</organism>
<keyword evidence="1" id="KW-0472">Membrane</keyword>
<feature type="transmembrane region" description="Helical" evidence="1">
    <location>
        <begin position="9"/>
        <end position="29"/>
    </location>
</feature>
<sequence length="74" mass="8737">MSKRPRNKNFWWAMAGVLISIAMMAVLVFTRLKDWFFAAILFVALISGRLGVYFYRKSGGRKDSLDKQRWWDAF</sequence>
<accession>A0ABY6FH10</accession>
<evidence type="ECO:0000256" key="1">
    <source>
        <dbReference type="SAM" id="Phobius"/>
    </source>
</evidence>
<evidence type="ECO:0000313" key="3">
    <source>
        <dbReference type="Proteomes" id="UP001063228"/>
    </source>
</evidence>
<gene>
    <name evidence="2" type="ORF">K3169_04695</name>
</gene>
<keyword evidence="3" id="KW-1185">Reference proteome</keyword>
<reference evidence="2" key="1">
    <citation type="submission" date="2021-08" db="EMBL/GenBank/DDBJ databases">
        <title>Complete genome sequence of Pseudomonas phytophila.</title>
        <authorList>
            <person name="Weir B.S."/>
            <person name="Templeton M.D."/>
            <person name="Arshed S."/>
            <person name="Andersen M.T."/>
            <person name="Jayaraman J."/>
        </authorList>
    </citation>
    <scope>NUCLEOTIDE SEQUENCE</scope>
    <source>
        <strain evidence="2">ICMP 23753</strain>
    </source>
</reference>
<feature type="transmembrane region" description="Helical" evidence="1">
    <location>
        <begin position="35"/>
        <end position="55"/>
    </location>
</feature>
<name>A0ABY6FH10_9PSED</name>
<protein>
    <submittedName>
        <fullName evidence="2">Uncharacterized protein</fullName>
    </submittedName>
</protein>
<keyword evidence="1" id="KW-0812">Transmembrane</keyword>
<dbReference type="EMBL" id="CP081201">
    <property type="protein sequence ID" value="UXZ97208.1"/>
    <property type="molecule type" value="Genomic_DNA"/>
</dbReference>
<keyword evidence="1" id="KW-1133">Transmembrane helix</keyword>
<evidence type="ECO:0000313" key="2">
    <source>
        <dbReference type="EMBL" id="UXZ97208.1"/>
    </source>
</evidence>